<name>A0A1V9E3P1_9BACT</name>
<protein>
    <submittedName>
        <fullName evidence="1">DUF5007 domain-containing protein</fullName>
    </submittedName>
</protein>
<sequence length="322" mass="35909">MKIPQYIGLVLLAGLVTNSCQKVTPGYLSQQIRYTDNPIQIARGIVTETNPVDADGSSAPVTYELLDVRDSATGKHADAIYANHQRYVFISQFDPAIDSTIELLNSVRKLVNEPCFDFNVHTGAFTFYSTTDSVPLGTYTYDVKATNESGSRIYKDVGRFTLYDGLPYENDGAACAWFQDGTTTSGDIATPQMKIERLSTNGYRVILKVEDQNGTPFKPSNNEYIERGDRSSFRTFARFHPLTVTDTALICDFELTPFPIIQGAQGYTIYYRIPGNIARIDPGITPAGTRTYSVNPRFTFRLWQGGTYLVTIHLPKVTRDPI</sequence>
<evidence type="ECO:0000313" key="1">
    <source>
        <dbReference type="EMBL" id="OQP40722.1"/>
    </source>
</evidence>
<comment type="caution">
    <text evidence="1">The sequence shown here is derived from an EMBL/GenBank/DDBJ whole genome shotgun (WGS) entry which is preliminary data.</text>
</comment>
<dbReference type="EMBL" id="LVXG01000067">
    <property type="protein sequence ID" value="OQP40722.1"/>
    <property type="molecule type" value="Genomic_DNA"/>
</dbReference>
<reference evidence="2" key="1">
    <citation type="submission" date="2016-04" db="EMBL/GenBank/DDBJ databases">
        <authorList>
            <person name="Chen L."/>
            <person name="Zhuang W."/>
            <person name="Wang G."/>
        </authorList>
    </citation>
    <scope>NUCLEOTIDE SEQUENCE [LARGE SCALE GENOMIC DNA]</scope>
    <source>
        <strain evidence="2">17621</strain>
    </source>
</reference>
<gene>
    <name evidence="1" type="ORF">A4H97_13955</name>
</gene>
<organism evidence="1 2">
    <name type="scientific">Niastella yeongjuensis</name>
    <dbReference type="NCBI Taxonomy" id="354355"/>
    <lineage>
        <taxon>Bacteria</taxon>
        <taxon>Pseudomonadati</taxon>
        <taxon>Bacteroidota</taxon>
        <taxon>Chitinophagia</taxon>
        <taxon>Chitinophagales</taxon>
        <taxon>Chitinophagaceae</taxon>
        <taxon>Niastella</taxon>
    </lineage>
</organism>
<evidence type="ECO:0000313" key="2">
    <source>
        <dbReference type="Proteomes" id="UP000192610"/>
    </source>
</evidence>
<dbReference type="OrthoDB" id="628330at2"/>
<dbReference type="STRING" id="354355.SAMN05660816_04266"/>
<dbReference type="AlphaFoldDB" id="A0A1V9E3P1"/>
<dbReference type="Proteomes" id="UP000192610">
    <property type="component" value="Unassembled WGS sequence"/>
</dbReference>
<keyword evidence="2" id="KW-1185">Reference proteome</keyword>
<accession>A0A1V9E3P1</accession>
<proteinExistence type="predicted"/>
<dbReference type="RefSeq" id="WP_081203694.1">
    <property type="nucleotide sequence ID" value="NZ_FOCZ01000007.1"/>
</dbReference>